<dbReference type="KEGG" id="vg:80020000"/>
<name>A0A977KPX6_9CAUD</name>
<protein>
    <submittedName>
        <fullName evidence="1">Uncharacterized protein</fullName>
    </submittedName>
</protein>
<accession>A0A977KPX6</accession>
<dbReference type="EMBL" id="OP297545">
    <property type="protein sequence ID" value="UXE04741.1"/>
    <property type="molecule type" value="Genomic_DNA"/>
</dbReference>
<dbReference type="Proteomes" id="UP001063033">
    <property type="component" value="Segment"/>
</dbReference>
<evidence type="ECO:0000313" key="2">
    <source>
        <dbReference type="Proteomes" id="UP001063033"/>
    </source>
</evidence>
<gene>
    <name evidence="1" type="primary">4</name>
    <name evidence="1" type="ORF">SEA_SHAMBRE1_4</name>
</gene>
<proteinExistence type="predicted"/>
<keyword evidence="2" id="KW-1185">Reference proteome</keyword>
<sequence>MRLRNGTKCRLILEDGTTVAGVPRRSWRWRTIRLDHATVYARMGEVTTPPQSFILVPARRIMFVQVGAE</sequence>
<reference evidence="1" key="1">
    <citation type="submission" date="2022-08" db="EMBL/GenBank/DDBJ databases">
        <authorList>
            <person name="Dojs M.A."/>
            <person name="Fleischacker C.L."/>
            <person name="Jackson S.M."/>
            <person name="Feiring S.B."/>
            <person name="Webb R.J."/>
            <person name="Schaefbauer A.B."/>
            <person name="Vigness C.A."/>
            <person name="Boyle B.L."/>
            <person name="Frank J.R."/>
            <person name="Fleischacker T.C."/>
            <person name="Ackerman S.B."/>
            <person name="Balish M.F."/>
            <person name="Garlena R.A."/>
            <person name="Russell D.A."/>
            <person name="Jacobs-Sera D."/>
            <person name="Hatfull G.F."/>
        </authorList>
    </citation>
    <scope>NUCLEOTIDE SEQUENCE</scope>
</reference>
<organism evidence="1 2">
    <name type="scientific">Arthrobacter phage Shambre1</name>
    <dbReference type="NCBI Taxonomy" id="2927284"/>
    <lineage>
        <taxon>Viruses</taxon>
        <taxon>Duplodnaviria</taxon>
        <taxon>Heunggongvirae</taxon>
        <taxon>Uroviricota</taxon>
        <taxon>Caudoviricetes</taxon>
        <taxon>Bismarckvirus</taxon>
        <taxon>Bismarckvirus shambre1</taxon>
    </lineage>
</organism>
<dbReference type="RefSeq" id="YP_010755347.1">
    <property type="nucleotide sequence ID" value="NC_073469.1"/>
</dbReference>
<evidence type="ECO:0000313" key="1">
    <source>
        <dbReference type="EMBL" id="UXE04741.1"/>
    </source>
</evidence>
<dbReference type="GeneID" id="80020000"/>